<dbReference type="EMBL" id="CP010951">
    <property type="protein sequence ID" value="AMO24228.1"/>
    <property type="molecule type" value="Genomic_DNA"/>
</dbReference>
<keyword evidence="4" id="KW-1185">Reference proteome</keyword>
<gene>
    <name evidence="3" type="ORF">UC35_17020</name>
</gene>
<evidence type="ECO:0000259" key="2">
    <source>
        <dbReference type="Pfam" id="PF14534"/>
    </source>
</evidence>
<dbReference type="Proteomes" id="UP000070433">
    <property type="component" value="Chromosome"/>
</dbReference>
<dbReference type="PATRIC" id="fig|94132.3.peg.3477"/>
<reference evidence="3 4" key="1">
    <citation type="journal article" date="2014" name="Int. J. Syst. Evol. Microbiol.">
        <title>Ramlibacter solisilvae sp. nov., isolated from forest soil, and emended description of the genus Ramlibacter.</title>
        <authorList>
            <person name="Lee H.J."/>
            <person name="Lee S.H."/>
            <person name="Lee S.S."/>
            <person name="Lee J.S."/>
            <person name="Kim Y."/>
            <person name="Kim S.C."/>
            <person name="Jeon C.O."/>
        </authorList>
    </citation>
    <scope>NUCLEOTIDE SEQUENCE [LARGE SCALE GENOMIC DNA]</scope>
    <source>
        <strain evidence="3 4">5-10</strain>
    </source>
</reference>
<dbReference type="RefSeq" id="WP_061501763.1">
    <property type="nucleotide sequence ID" value="NZ_CP010951.1"/>
</dbReference>
<feature type="chain" id="PRO_5007449776" evidence="1">
    <location>
        <begin position="20"/>
        <end position="152"/>
    </location>
</feature>
<organism evidence="3 4">
    <name type="scientific">Ramlibacter tataouinensis</name>
    <dbReference type="NCBI Taxonomy" id="94132"/>
    <lineage>
        <taxon>Bacteria</taxon>
        <taxon>Pseudomonadati</taxon>
        <taxon>Pseudomonadota</taxon>
        <taxon>Betaproteobacteria</taxon>
        <taxon>Burkholderiales</taxon>
        <taxon>Comamonadaceae</taxon>
        <taxon>Ramlibacter</taxon>
    </lineage>
</organism>
<dbReference type="InterPro" id="IPR032710">
    <property type="entry name" value="NTF2-like_dom_sf"/>
</dbReference>
<protein>
    <submittedName>
        <fullName evidence="3">Ketosteroid isomerase</fullName>
    </submittedName>
</protein>
<feature type="signal peptide" evidence="1">
    <location>
        <begin position="1"/>
        <end position="19"/>
    </location>
</feature>
<evidence type="ECO:0000313" key="3">
    <source>
        <dbReference type="EMBL" id="AMO24228.1"/>
    </source>
</evidence>
<dbReference type="AlphaFoldDB" id="A0A127JW41"/>
<feature type="domain" description="DUF4440" evidence="2">
    <location>
        <begin position="35"/>
        <end position="138"/>
    </location>
</feature>
<keyword evidence="1" id="KW-0732">Signal</keyword>
<dbReference type="Pfam" id="PF14534">
    <property type="entry name" value="DUF4440"/>
    <property type="match status" value="1"/>
</dbReference>
<evidence type="ECO:0000256" key="1">
    <source>
        <dbReference type="SAM" id="SignalP"/>
    </source>
</evidence>
<name>A0A127JW41_9BURK</name>
<dbReference type="SUPFAM" id="SSF54427">
    <property type="entry name" value="NTF2-like"/>
    <property type="match status" value="1"/>
</dbReference>
<keyword evidence="3" id="KW-0413">Isomerase</keyword>
<dbReference type="GO" id="GO:0016853">
    <property type="term" value="F:isomerase activity"/>
    <property type="evidence" value="ECO:0007669"/>
    <property type="project" value="UniProtKB-KW"/>
</dbReference>
<proteinExistence type="predicted"/>
<dbReference type="Gene3D" id="3.10.450.50">
    <property type="match status" value="1"/>
</dbReference>
<sequence>MRIGSTLALAACAFAAGCAAPPAKPDAARAREQVIASEQAFARTMAERDLRAFGSFLSDEAVFFSGGKALRGRQEVLAFWSRFYAAPQAPFSWAPEEVEVLDSGTLALSSGPVHDAKGKLIGRFSSIWRQEAPGQWRIIFDKGSDVCDCGAK</sequence>
<dbReference type="OrthoDB" id="6385935at2"/>
<dbReference type="PROSITE" id="PS51257">
    <property type="entry name" value="PROKAR_LIPOPROTEIN"/>
    <property type="match status" value="1"/>
</dbReference>
<accession>A0A127JW41</accession>
<dbReference type="InterPro" id="IPR027843">
    <property type="entry name" value="DUF4440"/>
</dbReference>
<evidence type="ECO:0000313" key="4">
    <source>
        <dbReference type="Proteomes" id="UP000070433"/>
    </source>
</evidence>